<reference evidence="3" key="3">
    <citation type="submission" date="2005-04" db="EMBL/GenBank/DDBJ databases">
        <title>.</title>
        <authorList>
            <person name="Ghedin E."/>
            <person name="Blandin G."/>
            <person name="Bartholomeu D."/>
            <person name="Caler E."/>
            <person name="Haas B."/>
            <person name="Hannick L."/>
            <person name="Shallom J."/>
            <person name="Hou L."/>
            <person name="Djikeng A."/>
            <person name="Feldblyum T."/>
            <person name="Hostetler J."/>
            <person name="Johnson J."/>
            <person name="Jones K."/>
            <person name="Koo H.L."/>
            <person name="Larkin C."/>
            <person name="Pai G."/>
            <person name="Peterson J."/>
            <person name="Khalak H.G."/>
            <person name="Salzberg S."/>
            <person name="Simpson A.J."/>
            <person name="Tallon L."/>
            <person name="Van Aken S."/>
            <person name="Wanless D."/>
            <person name="White O."/>
            <person name="Wortman J."/>
            <person name="Fraser C.M."/>
            <person name="El-Sayed N.M.A."/>
        </authorList>
    </citation>
    <scope>NUCLEOTIDE SEQUENCE</scope>
    <source>
        <strain evidence="3">GUTat10.1</strain>
    </source>
</reference>
<dbReference type="VEuPathDB" id="TriTrypDB:Tb11.v5.0984"/>
<reference evidence="4" key="1">
    <citation type="journal article" date="2005" name="Science">
        <title>Comparative genomics of trypanosomatid parasitic protozoa.</title>
        <authorList>
            <person name="El-Sayed N.M."/>
            <person name="Myler P.J."/>
            <person name="Blandin G."/>
            <person name="Berriman M."/>
            <person name="Crabtree J."/>
            <person name="Aggarwal G."/>
            <person name="Caler E."/>
            <person name="Renauld H."/>
            <person name="Worthey E.A."/>
            <person name="Hertz-Fowler C."/>
            <person name="Ghedin E."/>
            <person name="Peacock C."/>
            <person name="Bartholomeu D.C."/>
            <person name="Haas B.J."/>
            <person name="Tran A.N."/>
            <person name="Wortman J.R."/>
            <person name="Alsmark U.C."/>
            <person name="Angiuoli S."/>
            <person name="Anupama A."/>
            <person name="Badger J."/>
            <person name="Bringaud F."/>
            <person name="Cadag E."/>
            <person name="Carlton J.M."/>
            <person name="Cerqueira G.C."/>
            <person name="Creasy T."/>
            <person name="Delcher A.L."/>
            <person name="Djikeng A."/>
            <person name="Embley T.M."/>
            <person name="Hauser C."/>
            <person name="Ivens A.C."/>
            <person name="Kummerfeld S.K."/>
            <person name="Pereira-Leal J.B."/>
            <person name="Nilsson D."/>
            <person name="Peterson J."/>
            <person name="Salzberg S.L."/>
            <person name="Shallom J."/>
            <person name="Silva J.C."/>
            <person name="Sundaram J."/>
            <person name="Westenberger S."/>
            <person name="White O."/>
            <person name="Melville S.E."/>
            <person name="Donelson J.E."/>
            <person name="Andersson B."/>
            <person name="Stuart K.D."/>
            <person name="Hall N."/>
        </authorList>
    </citation>
    <scope>NUCLEOTIDE SEQUENCE</scope>
    <source>
        <strain evidence="4">927/4 GUTat10.1</strain>
    </source>
</reference>
<dbReference type="RefSeq" id="XP_844701.1">
    <property type="nucleotide sequence ID" value="XM_839608.1"/>
</dbReference>
<gene>
    <name evidence="4" type="primary">Tb05.25N21.270</name>
    <name evidence="3" type="ORF">Tb927.5.150</name>
</gene>
<feature type="region of interest" description="Disordered" evidence="1">
    <location>
        <begin position="179"/>
        <end position="251"/>
    </location>
</feature>
<dbReference type="Proteomes" id="UP000008524">
    <property type="component" value="Chromosome 5"/>
</dbReference>
<dbReference type="EMBL" id="CP000068">
    <property type="protein sequence ID" value="AAZ11142.1"/>
    <property type="molecule type" value="Genomic_DNA"/>
</dbReference>
<dbReference type="PaxDb" id="5691-AAZ11142"/>
<feature type="region of interest" description="Disordered" evidence="1">
    <location>
        <begin position="51"/>
        <end position="150"/>
    </location>
</feature>
<protein>
    <recommendedName>
        <fullName evidence="6">Expression site-associated gene 9 (ESAG9) protein</fullName>
    </recommendedName>
</protein>
<accession>D6XFW5</accession>
<evidence type="ECO:0008006" key="6">
    <source>
        <dbReference type="Google" id="ProtNLM"/>
    </source>
</evidence>
<proteinExistence type="predicted"/>
<evidence type="ECO:0000256" key="1">
    <source>
        <dbReference type="SAM" id="MobiDB-lite"/>
    </source>
</evidence>
<dbReference type="VEuPathDB" id="TriTrypDB:Tb927.5.150"/>
<dbReference type="InParanoid" id="Q57XH1"/>
<evidence type="ECO:0000313" key="5">
    <source>
        <dbReference type="Proteomes" id="UP000008524"/>
    </source>
</evidence>
<feature type="compositionally biased region" description="Basic and acidic residues" evidence="1">
    <location>
        <begin position="70"/>
        <end position="89"/>
    </location>
</feature>
<dbReference type="GeneID" id="3657123"/>
<accession>Q57XH1</accession>
<evidence type="ECO:0000256" key="2">
    <source>
        <dbReference type="SAM" id="SignalP"/>
    </source>
</evidence>
<dbReference type="EMBL" id="AC159418">
    <property type="protein sequence ID" value="AAX69698.1"/>
    <property type="molecule type" value="Genomic_DNA"/>
</dbReference>
<name>Q57XH1_TRYB2</name>
<feature type="signal peptide" evidence="2">
    <location>
        <begin position="1"/>
        <end position="17"/>
    </location>
</feature>
<evidence type="ECO:0000313" key="3">
    <source>
        <dbReference type="EMBL" id="AAX69698.1"/>
    </source>
</evidence>
<sequence>MLKIAAVIFLTLRTCNPSVVFTRQPDVQVTYGDEGPREYFAPTAEQLARGKITPKHETQPMVGPLTHGSIPDERSEGGESENKSSEKVSPKASDLENEDGTVVEVLHQPEASGAPVVAGEESTYRSAQKSERTKKQHGEDDEGKGGKNREDILGIQAKNRNYSHDAHPAPRGAVSVVNQGSTQGVKTVSKRSVDEEGKEISQQQTSRQYESYVALPLRNGMSEHEVSRPSEVALDDVGEPSSLSESVPRGNGASRKRYAILLYAGLSVVFS</sequence>
<dbReference type="AlphaFoldDB" id="Q57XH1"/>
<feature type="chain" id="PRO_5010844149" description="Expression site-associated gene 9 (ESAG9) protein" evidence="2">
    <location>
        <begin position="18"/>
        <end position="271"/>
    </location>
</feature>
<keyword evidence="5" id="KW-1185">Reference proteome</keyword>
<reference evidence="4" key="4">
    <citation type="submission" date="2005-04" db="EMBL/GenBank/DDBJ databases">
        <title>Sequencing, closure, and annotation of Trypanosoma brucei chromosomes 2 through 8.</title>
        <authorList>
            <person name="Ghedin E."/>
            <person name="Blandin G."/>
            <person name="Bartholomeu D."/>
            <person name="Caler E."/>
            <person name="Haas B."/>
            <person name="Hannick L."/>
            <person name="Shallom J."/>
            <person name="Hou L."/>
            <person name="Djikeng A."/>
            <person name="Feldblyum T."/>
            <person name="Hostetler J."/>
            <person name="Johnson J."/>
            <person name="Jones K."/>
            <person name="Koo H.L."/>
            <person name="Larkin C."/>
            <person name="Pai G."/>
            <person name="Peterson J."/>
            <person name="Khalak H.G."/>
            <person name="Salzberg S."/>
            <person name="Simpson A.J."/>
            <person name="Tallon L."/>
            <person name="Van Aken S."/>
            <person name="Wanless D."/>
            <person name="White O."/>
            <person name="Wortman J."/>
            <person name="Fraser C.M."/>
            <person name="El-Sayed N.M.A."/>
        </authorList>
    </citation>
    <scope>NUCLEOTIDE SEQUENCE</scope>
    <source>
        <strain evidence="4">927/4 GUTat10.1</strain>
    </source>
</reference>
<evidence type="ECO:0000313" key="4">
    <source>
        <dbReference type="EMBL" id="AAZ11142.1"/>
    </source>
</evidence>
<feature type="compositionally biased region" description="Basic and acidic residues" evidence="1">
    <location>
        <begin position="128"/>
        <end position="150"/>
    </location>
</feature>
<reference evidence="4 5" key="2">
    <citation type="journal article" date="2005" name="Science">
        <title>The genome of the African trypanosome Trypanosoma brucei.</title>
        <authorList>
            <person name="Berriman M."/>
            <person name="Ghedin E."/>
            <person name="Hertz-Fowler C."/>
            <person name="Blandin G."/>
            <person name="Renauld H."/>
            <person name="Bartholomeu D.C."/>
            <person name="Lennard N.J."/>
            <person name="Caler E."/>
            <person name="Hamlin N.E."/>
            <person name="Haas B."/>
            <person name="Bohme U."/>
            <person name="Hannick L."/>
            <person name="Aslett M.A."/>
            <person name="Shallom J."/>
            <person name="Marcello L."/>
            <person name="Hou L."/>
            <person name="Wickstead B."/>
            <person name="Alsmark U.C."/>
            <person name="Arrowsmith C."/>
            <person name="Atkin R.J."/>
            <person name="Barron A.J."/>
            <person name="Bringaud F."/>
            <person name="Brooks K."/>
            <person name="Carrington M."/>
            <person name="Cherevach I."/>
            <person name="Chillingworth T.J."/>
            <person name="Churcher C."/>
            <person name="Clark L.N."/>
            <person name="Corton C.H."/>
            <person name="Cronin A."/>
            <person name="Davies R.M."/>
            <person name="Doggett J."/>
            <person name="Djikeng A."/>
            <person name="Feldblyum T."/>
            <person name="Field M.C."/>
            <person name="Fraser A."/>
            <person name="Goodhead I."/>
            <person name="Hance Z."/>
            <person name="Harper D."/>
            <person name="Harris B.R."/>
            <person name="Hauser H."/>
            <person name="Hostetler J."/>
            <person name="Ivens A."/>
            <person name="Jagels K."/>
            <person name="Johnson D."/>
            <person name="Johnson J."/>
            <person name="Jones K."/>
            <person name="Kerhornou A.X."/>
            <person name="Koo H."/>
            <person name="Larke N."/>
            <person name="Landfear S."/>
            <person name="Larkin C."/>
            <person name="Leech V."/>
            <person name="Line A."/>
            <person name="Lord A."/>
            <person name="Macleod A."/>
            <person name="Mooney P.J."/>
            <person name="Moule S."/>
            <person name="Martin D.M."/>
            <person name="Morgan G.W."/>
            <person name="Mungall K."/>
            <person name="Norbertczak H."/>
            <person name="Ormond D."/>
            <person name="Pai G."/>
            <person name="Peacock C.S."/>
            <person name="Peterson J."/>
            <person name="Quail M.A."/>
            <person name="Rabbinowitsch E."/>
            <person name="Rajandream M.A."/>
            <person name="Reitter C."/>
            <person name="Salzberg S.L."/>
            <person name="Sanders M."/>
            <person name="Schobel S."/>
            <person name="Sharp S."/>
            <person name="Simmonds M."/>
            <person name="Simpson A.J."/>
            <person name="Tallon L."/>
            <person name="Turner C.M."/>
            <person name="Tait A."/>
            <person name="Tivey A.R."/>
            <person name="Van Aken S."/>
            <person name="Walker D."/>
            <person name="Wanless D."/>
            <person name="Wang S."/>
            <person name="White B."/>
            <person name="White O."/>
            <person name="Whitehead S."/>
            <person name="Woodward J."/>
            <person name="Wortman J."/>
            <person name="Adams M.D."/>
            <person name="Embley T.M."/>
            <person name="Gull K."/>
            <person name="Ullu E."/>
            <person name="Barry J.D."/>
            <person name="Fairlamb A.H."/>
            <person name="Opperdoes F."/>
            <person name="Barrell B.G."/>
            <person name="Donelson J.E."/>
            <person name="Hall N."/>
            <person name="Fraser C.M."/>
            <person name="Melville S.E."/>
            <person name="El-Sayed N.M."/>
        </authorList>
    </citation>
    <scope>NUCLEOTIDE SEQUENCE [LARGE SCALE GENOMIC DNA]</scope>
    <source>
        <strain evidence="4 5">927/4 GUTat10.1</strain>
    </source>
</reference>
<organism evidence="3 5">
    <name type="scientific">Trypanosoma brucei brucei (strain 927/4 GUTat10.1)</name>
    <dbReference type="NCBI Taxonomy" id="185431"/>
    <lineage>
        <taxon>Eukaryota</taxon>
        <taxon>Discoba</taxon>
        <taxon>Euglenozoa</taxon>
        <taxon>Kinetoplastea</taxon>
        <taxon>Metakinetoplastina</taxon>
        <taxon>Trypanosomatida</taxon>
        <taxon>Trypanosomatidae</taxon>
        <taxon>Trypanosoma</taxon>
    </lineage>
</organism>
<keyword evidence="2" id="KW-0732">Signal</keyword>
<dbReference type="KEGG" id="tbr:Tb927.5.150"/>
<feature type="compositionally biased region" description="Polar residues" evidence="1">
    <location>
        <begin position="200"/>
        <end position="209"/>
    </location>
</feature>